<dbReference type="EMBL" id="ASPP01017483">
    <property type="protein sequence ID" value="ETO16996.1"/>
    <property type="molecule type" value="Genomic_DNA"/>
</dbReference>
<evidence type="ECO:0000256" key="1">
    <source>
        <dbReference type="ARBA" id="ARBA00022837"/>
    </source>
</evidence>
<dbReference type="InterPro" id="IPR002048">
    <property type="entry name" value="EF_hand_dom"/>
</dbReference>
<keyword evidence="1" id="KW-0106">Calcium</keyword>
<feature type="domain" description="EF-hand" evidence="3">
    <location>
        <begin position="360"/>
        <end position="395"/>
    </location>
</feature>
<name>X6MTL9_RETFI</name>
<evidence type="ECO:0000313" key="5">
    <source>
        <dbReference type="Proteomes" id="UP000023152"/>
    </source>
</evidence>
<keyword evidence="5" id="KW-1185">Reference proteome</keyword>
<feature type="compositionally biased region" description="Basic and acidic residues" evidence="2">
    <location>
        <begin position="336"/>
        <end position="346"/>
    </location>
</feature>
<dbReference type="SMART" id="SM00054">
    <property type="entry name" value="EFh"/>
    <property type="match status" value="2"/>
</dbReference>
<feature type="compositionally biased region" description="Basic and acidic residues" evidence="2">
    <location>
        <begin position="445"/>
        <end position="458"/>
    </location>
</feature>
<evidence type="ECO:0000313" key="4">
    <source>
        <dbReference type="EMBL" id="ETO16996.1"/>
    </source>
</evidence>
<feature type="non-terminal residue" evidence="4">
    <location>
        <position position="635"/>
    </location>
</feature>
<dbReference type="Proteomes" id="UP000023152">
    <property type="component" value="Unassembled WGS sequence"/>
</dbReference>
<reference evidence="4 5" key="1">
    <citation type="journal article" date="2013" name="Curr. Biol.">
        <title>The Genome of the Foraminiferan Reticulomyxa filosa.</title>
        <authorList>
            <person name="Glockner G."/>
            <person name="Hulsmann N."/>
            <person name="Schleicher M."/>
            <person name="Noegel A.A."/>
            <person name="Eichinger L."/>
            <person name="Gallinger C."/>
            <person name="Pawlowski J."/>
            <person name="Sierra R."/>
            <person name="Euteneuer U."/>
            <person name="Pillet L."/>
            <person name="Moustafa A."/>
            <person name="Platzer M."/>
            <person name="Groth M."/>
            <person name="Szafranski K."/>
            <person name="Schliwa M."/>
        </authorList>
    </citation>
    <scope>NUCLEOTIDE SEQUENCE [LARGE SCALE GENOMIC DNA]</scope>
</reference>
<organism evidence="4 5">
    <name type="scientific">Reticulomyxa filosa</name>
    <dbReference type="NCBI Taxonomy" id="46433"/>
    <lineage>
        <taxon>Eukaryota</taxon>
        <taxon>Sar</taxon>
        <taxon>Rhizaria</taxon>
        <taxon>Retaria</taxon>
        <taxon>Foraminifera</taxon>
        <taxon>Monothalamids</taxon>
        <taxon>Reticulomyxidae</taxon>
        <taxon>Reticulomyxa</taxon>
    </lineage>
</organism>
<feature type="region of interest" description="Disordered" evidence="2">
    <location>
        <begin position="498"/>
        <end position="533"/>
    </location>
</feature>
<dbReference type="AlphaFoldDB" id="X6MTL9"/>
<feature type="domain" description="EF-hand" evidence="3">
    <location>
        <begin position="93"/>
        <end position="124"/>
    </location>
</feature>
<feature type="compositionally biased region" description="Low complexity" evidence="2">
    <location>
        <begin position="510"/>
        <end position="520"/>
    </location>
</feature>
<dbReference type="InterPro" id="IPR018247">
    <property type="entry name" value="EF_Hand_1_Ca_BS"/>
</dbReference>
<accession>X6MTL9</accession>
<proteinExistence type="predicted"/>
<feature type="region of interest" description="Disordered" evidence="2">
    <location>
        <begin position="307"/>
        <end position="346"/>
    </location>
</feature>
<dbReference type="PROSITE" id="PS00018">
    <property type="entry name" value="EF_HAND_1"/>
    <property type="match status" value="1"/>
</dbReference>
<feature type="compositionally biased region" description="Polar residues" evidence="2">
    <location>
        <begin position="435"/>
        <end position="444"/>
    </location>
</feature>
<dbReference type="GO" id="GO:0005509">
    <property type="term" value="F:calcium ion binding"/>
    <property type="evidence" value="ECO:0007669"/>
    <property type="project" value="InterPro"/>
</dbReference>
<dbReference type="PROSITE" id="PS50222">
    <property type="entry name" value="EF_HAND_2"/>
    <property type="match status" value="2"/>
</dbReference>
<dbReference type="SUPFAM" id="SSF47473">
    <property type="entry name" value="EF-hand"/>
    <property type="match status" value="1"/>
</dbReference>
<comment type="caution">
    <text evidence="4">The sequence shown here is derived from an EMBL/GenBank/DDBJ whole genome shotgun (WGS) entry which is preliminary data.</text>
</comment>
<sequence length="635" mass="70859">MTSKKKICVKLRSLKLKKAMHPSSRRKAGSNMSSQAVLSSKDQMTRFPRVSQKYLVDVNVCGVLREHNQKTTNKQQSNVPKMTKIETPLICIELYQQLKQFDNNDDGYLNVKEFKTFLQSLQISNNSSVTTAMVEYFFCDFCANENSTNWKEKEERIVAIDKIVNYAEEQYHGFVEKQKKEGKQTSESGKNLINYVLSTYDYPSHIRMKGAVLDSSVMKTDLNGSSEKNGTVETNMNINTSMNMNMNINMNSIADNRHNNGQERISEAKKEGLKLDDEMPMKPVPKIVAPKNNGNERVIHVSKLPSKPIGATCSKTQSSSDEVESDSLVDTSSTKAQEHSDHAVQVHEHPPQYTLNPMELCSKEIYDSLSKLDVYGNGTLDPTDFSEALRGFLPEIDPNKCQIFHEFFSDVGDDKTFGVEMNQAWLSSSSSSSSVTNTNGNMSVQDHKHESTTNEHSPHPYPQSDTKTRHGHDHPNSSPKLLNFKSTTTVYSISHSHIKSVDESAHNRRSTSASTTTTSNGVHPANNKHSLAQPFGTQHHNARQHTHGTTSEDLGMSDGSTLCVSSLNLKLPEMSIDKFVKIVHSFALSRAQSLQSQSQSQSQSHILSTSGGYTSPNHMLKDALEELFPSAAKHF</sequence>
<protein>
    <submittedName>
        <fullName evidence="4">Cell wall-anchored protein</fullName>
    </submittedName>
</protein>
<evidence type="ECO:0000256" key="2">
    <source>
        <dbReference type="SAM" id="MobiDB-lite"/>
    </source>
</evidence>
<feature type="region of interest" description="Disordered" evidence="2">
    <location>
        <begin position="427"/>
        <end position="484"/>
    </location>
</feature>
<dbReference type="InterPro" id="IPR011992">
    <property type="entry name" value="EF-hand-dom_pair"/>
</dbReference>
<gene>
    <name evidence="4" type="ORF">RFI_20341</name>
</gene>
<evidence type="ECO:0000259" key="3">
    <source>
        <dbReference type="PROSITE" id="PS50222"/>
    </source>
</evidence>